<evidence type="ECO:0000256" key="9">
    <source>
        <dbReference type="ARBA" id="ARBA00049002"/>
    </source>
</evidence>
<evidence type="ECO:0000259" key="13">
    <source>
        <dbReference type="PROSITE" id="PS51186"/>
    </source>
</evidence>
<evidence type="ECO:0000256" key="7">
    <source>
        <dbReference type="ARBA" id="ARBA00048618"/>
    </source>
</evidence>
<proteinExistence type="predicted"/>
<comment type="catalytic activity">
    <reaction evidence="11">
        <text>N-terminal L-methionyl-L-threonyl-[protein] + acetyl-CoA = N-terminal N(alpha)-acetyl-L-methionyl-L-threonyl-[protein] + CoA + H(+)</text>
        <dbReference type="Rhea" id="RHEA:50576"/>
        <dbReference type="Rhea" id="RHEA-COMP:12732"/>
        <dbReference type="Rhea" id="RHEA-COMP:12733"/>
        <dbReference type="ChEBI" id="CHEBI:15378"/>
        <dbReference type="ChEBI" id="CHEBI:57287"/>
        <dbReference type="ChEBI" id="CHEBI:57288"/>
        <dbReference type="ChEBI" id="CHEBI:133404"/>
        <dbReference type="ChEBI" id="CHEBI:133405"/>
        <dbReference type="EC" id="2.3.1.258"/>
    </reaction>
</comment>
<dbReference type="RefSeq" id="XP_053578745.1">
    <property type="nucleotide sequence ID" value="XM_053735179.1"/>
</dbReference>
<protein>
    <recommendedName>
        <fullName evidence="3">N-terminal methionine N(alpha)-acetyltransferase NatE</fullName>
        <ecNumber evidence="3">2.3.1.258</ecNumber>
    </recommendedName>
</protein>
<comment type="caution">
    <text evidence="14">The sequence shown here is derived from an EMBL/GenBank/DDBJ whole genome shotgun (WGS) entry which is preliminary data.</text>
</comment>
<dbReference type="GO" id="GO:0031415">
    <property type="term" value="C:NatA complex"/>
    <property type="evidence" value="ECO:0007669"/>
    <property type="project" value="TreeGrafter"/>
</dbReference>
<evidence type="ECO:0000313" key="14">
    <source>
        <dbReference type="EMBL" id="KAF1746552.1"/>
    </source>
</evidence>
<dbReference type="AlphaFoldDB" id="A0A6A5FVH4"/>
<dbReference type="KEGG" id="crq:GCK72_023009"/>
<comment type="catalytic activity">
    <reaction evidence="8">
        <text>N-terminal L-methionyl-L-valyl-[protein] + acetyl-CoA = N-terminal N(alpha)-acetyl-L-methionyl-L-valyl-[protein] + CoA + H(+)</text>
        <dbReference type="Rhea" id="RHEA:50572"/>
        <dbReference type="Rhea" id="RHEA-COMP:12730"/>
        <dbReference type="Rhea" id="RHEA-COMP:12731"/>
        <dbReference type="ChEBI" id="CHEBI:15378"/>
        <dbReference type="ChEBI" id="CHEBI:57287"/>
        <dbReference type="ChEBI" id="CHEBI:57288"/>
        <dbReference type="ChEBI" id="CHEBI:133402"/>
        <dbReference type="ChEBI" id="CHEBI:133403"/>
        <dbReference type="EC" id="2.3.1.258"/>
    </reaction>
</comment>
<dbReference type="InterPro" id="IPR016181">
    <property type="entry name" value="Acyl_CoA_acyltransferase"/>
</dbReference>
<organism evidence="14 15">
    <name type="scientific">Caenorhabditis remanei</name>
    <name type="common">Caenorhabditis vulgaris</name>
    <dbReference type="NCBI Taxonomy" id="31234"/>
    <lineage>
        <taxon>Eukaryota</taxon>
        <taxon>Metazoa</taxon>
        <taxon>Ecdysozoa</taxon>
        <taxon>Nematoda</taxon>
        <taxon>Chromadorea</taxon>
        <taxon>Rhabditida</taxon>
        <taxon>Rhabditina</taxon>
        <taxon>Rhabditomorpha</taxon>
        <taxon>Rhabditoidea</taxon>
        <taxon>Rhabditidae</taxon>
        <taxon>Peloderinae</taxon>
        <taxon>Caenorhabditis</taxon>
    </lineage>
</organism>
<evidence type="ECO:0000256" key="2">
    <source>
        <dbReference type="ARBA" id="ARBA00023315"/>
    </source>
</evidence>
<evidence type="ECO:0000256" key="1">
    <source>
        <dbReference type="ARBA" id="ARBA00022679"/>
    </source>
</evidence>
<dbReference type="Proteomes" id="UP000483820">
    <property type="component" value="Chromosome X"/>
</dbReference>
<dbReference type="GeneID" id="9824436"/>
<dbReference type="PROSITE" id="PS51186">
    <property type="entry name" value="GNAT"/>
    <property type="match status" value="2"/>
</dbReference>
<dbReference type="CTD" id="9824436"/>
<dbReference type="Gene3D" id="3.40.630.30">
    <property type="match status" value="2"/>
</dbReference>
<dbReference type="InterPro" id="IPR000182">
    <property type="entry name" value="GNAT_dom"/>
</dbReference>
<feature type="compositionally biased region" description="Basic and acidic residues" evidence="12">
    <location>
        <begin position="1"/>
        <end position="20"/>
    </location>
</feature>
<dbReference type="PANTHER" id="PTHR42919:SF8">
    <property type="entry name" value="N-ALPHA-ACETYLTRANSFERASE 50"/>
    <property type="match status" value="1"/>
</dbReference>
<evidence type="ECO:0000256" key="10">
    <source>
        <dbReference type="ARBA" id="ARBA00049103"/>
    </source>
</evidence>
<evidence type="ECO:0000256" key="6">
    <source>
        <dbReference type="ARBA" id="ARBA00048490"/>
    </source>
</evidence>
<dbReference type="GO" id="GO:0120518">
    <property type="term" value="F:protein N-terminal-methionine acetyltransferase activity"/>
    <property type="evidence" value="ECO:0007669"/>
    <property type="project" value="UniProtKB-EC"/>
</dbReference>
<comment type="catalytic activity">
    <reaction evidence="5">
        <text>N-terminal L-methionyl-L-tyrosyl-[protein] + acetyl-CoA = N-terminal N(alpha)-acetyl-L-methionyl-L-tyrosyl-[protein] + CoA + H(+)</text>
        <dbReference type="Rhea" id="RHEA:50532"/>
        <dbReference type="Rhea" id="RHEA-COMP:12717"/>
        <dbReference type="Rhea" id="RHEA-COMP:12718"/>
        <dbReference type="ChEBI" id="CHEBI:15378"/>
        <dbReference type="ChEBI" id="CHEBI:57287"/>
        <dbReference type="ChEBI" id="CHEBI:57288"/>
        <dbReference type="ChEBI" id="CHEBI:133384"/>
        <dbReference type="ChEBI" id="CHEBI:133385"/>
        <dbReference type="EC" id="2.3.1.258"/>
    </reaction>
</comment>
<evidence type="ECO:0000256" key="8">
    <source>
        <dbReference type="ARBA" id="ARBA00048799"/>
    </source>
</evidence>
<feature type="compositionally biased region" description="Polar residues" evidence="12">
    <location>
        <begin position="25"/>
        <end position="42"/>
    </location>
</feature>
<dbReference type="SUPFAM" id="SSF55729">
    <property type="entry name" value="Acyl-CoA N-acyltransferases (Nat)"/>
    <property type="match status" value="2"/>
</dbReference>
<comment type="catalytic activity">
    <reaction evidence="10">
        <text>N-terminal L-methionyl-L-leucyl-[protein] + acetyl-CoA = N-terminal N(alpha)-acetyl-L-methionyl-L-leucyl-[protein] + CoA + H(+)</text>
        <dbReference type="Rhea" id="RHEA:50520"/>
        <dbReference type="Rhea" id="RHEA-COMP:12711"/>
        <dbReference type="Rhea" id="RHEA-COMP:12712"/>
        <dbReference type="ChEBI" id="CHEBI:15378"/>
        <dbReference type="ChEBI" id="CHEBI:57287"/>
        <dbReference type="ChEBI" id="CHEBI:57288"/>
        <dbReference type="ChEBI" id="CHEBI:133377"/>
        <dbReference type="ChEBI" id="CHEBI:133378"/>
        <dbReference type="EC" id="2.3.1.258"/>
    </reaction>
</comment>
<comment type="catalytic activity">
    <reaction evidence="9">
        <text>N-terminal L-methionyl-L-alanyl-[protein] + acetyl-CoA = N-terminal N(alpha)-acetyl-L-methionyl-L-alanyl-[protein] + CoA + H(+)</text>
        <dbReference type="Rhea" id="RHEA:50564"/>
        <dbReference type="Rhea" id="RHEA-COMP:12726"/>
        <dbReference type="Rhea" id="RHEA-COMP:12727"/>
        <dbReference type="ChEBI" id="CHEBI:15378"/>
        <dbReference type="ChEBI" id="CHEBI:57287"/>
        <dbReference type="ChEBI" id="CHEBI:57288"/>
        <dbReference type="ChEBI" id="CHEBI:133398"/>
        <dbReference type="ChEBI" id="CHEBI:133399"/>
        <dbReference type="EC" id="2.3.1.258"/>
    </reaction>
</comment>
<dbReference type="PANTHER" id="PTHR42919">
    <property type="entry name" value="N-ALPHA-ACETYLTRANSFERASE"/>
    <property type="match status" value="1"/>
</dbReference>
<reference evidence="14 15" key="1">
    <citation type="submission" date="2019-12" db="EMBL/GenBank/DDBJ databases">
        <title>Chromosome-level assembly of the Caenorhabditis remanei genome.</title>
        <authorList>
            <person name="Teterina A.A."/>
            <person name="Willis J.H."/>
            <person name="Phillips P.C."/>
        </authorList>
    </citation>
    <scope>NUCLEOTIDE SEQUENCE [LARGE SCALE GENOMIC DNA]</scope>
    <source>
        <strain evidence="14 15">PX506</strain>
        <tissue evidence="14">Whole organism</tissue>
    </source>
</reference>
<comment type="catalytic activity">
    <reaction evidence="6">
        <text>N-terminal L-methionyl-L-phenylalanyl-[protein] + acetyl-CoA = N-terminal N(alpha)-acetyl-L-methionyl-L-phenylalanyl-[protein] + CoA + H(+)</text>
        <dbReference type="Rhea" id="RHEA:50528"/>
        <dbReference type="Rhea" id="RHEA-COMP:12715"/>
        <dbReference type="Rhea" id="RHEA-COMP:12716"/>
        <dbReference type="ChEBI" id="CHEBI:15378"/>
        <dbReference type="ChEBI" id="CHEBI:57287"/>
        <dbReference type="ChEBI" id="CHEBI:57288"/>
        <dbReference type="ChEBI" id="CHEBI:133382"/>
        <dbReference type="ChEBI" id="CHEBI:133383"/>
        <dbReference type="EC" id="2.3.1.258"/>
    </reaction>
</comment>
<evidence type="ECO:0000313" key="15">
    <source>
        <dbReference type="Proteomes" id="UP000483820"/>
    </source>
</evidence>
<evidence type="ECO:0000256" key="5">
    <source>
        <dbReference type="ARBA" id="ARBA00048335"/>
    </source>
</evidence>
<accession>A0A6A5FVH4</accession>
<evidence type="ECO:0000256" key="12">
    <source>
        <dbReference type="SAM" id="MobiDB-lite"/>
    </source>
</evidence>
<keyword evidence="1" id="KW-0808">Transferase</keyword>
<feature type="region of interest" description="Disordered" evidence="12">
    <location>
        <begin position="1"/>
        <end position="49"/>
    </location>
</feature>
<comment type="catalytic activity">
    <reaction evidence="4">
        <text>N-terminal L-methionyl-L-seryl-[protein] + acetyl-CoA = N-terminal N(alpha)-acetyl-L-methionyl-L-seryl-[protein] + CoA + H(+)</text>
        <dbReference type="Rhea" id="RHEA:50568"/>
        <dbReference type="Rhea" id="RHEA-COMP:12728"/>
        <dbReference type="Rhea" id="RHEA-COMP:12729"/>
        <dbReference type="ChEBI" id="CHEBI:15378"/>
        <dbReference type="ChEBI" id="CHEBI:57287"/>
        <dbReference type="ChEBI" id="CHEBI:57288"/>
        <dbReference type="ChEBI" id="CHEBI:133400"/>
        <dbReference type="ChEBI" id="CHEBI:133401"/>
        <dbReference type="EC" id="2.3.1.258"/>
    </reaction>
</comment>
<evidence type="ECO:0000256" key="11">
    <source>
        <dbReference type="ARBA" id="ARBA00049454"/>
    </source>
</evidence>
<dbReference type="InterPro" id="IPR051556">
    <property type="entry name" value="N-term/lysine_N-AcTrnsfr"/>
</dbReference>
<keyword evidence="2" id="KW-0012">Acyltransferase</keyword>
<evidence type="ECO:0000256" key="3">
    <source>
        <dbReference type="ARBA" id="ARBA00039121"/>
    </source>
</evidence>
<dbReference type="EC" id="2.3.1.258" evidence="3"/>
<dbReference type="GO" id="GO:0007064">
    <property type="term" value="P:mitotic sister chromatid cohesion"/>
    <property type="evidence" value="ECO:0007669"/>
    <property type="project" value="TreeGrafter"/>
</dbReference>
<feature type="domain" description="N-acetyltransferase" evidence="13">
    <location>
        <begin position="66"/>
        <end position="209"/>
    </location>
</feature>
<name>A0A6A5FVH4_CAERE</name>
<gene>
    <name evidence="14" type="ORF">GCK72_023009</name>
</gene>
<dbReference type="EMBL" id="WUAV01000006">
    <property type="protein sequence ID" value="KAF1746552.1"/>
    <property type="molecule type" value="Genomic_DNA"/>
</dbReference>
<dbReference type="Pfam" id="PF00583">
    <property type="entry name" value="Acetyltransf_1"/>
    <property type="match status" value="2"/>
</dbReference>
<dbReference type="CDD" id="cd04301">
    <property type="entry name" value="NAT_SF"/>
    <property type="match status" value="2"/>
</dbReference>
<sequence>MSKRAAEKLRNKPKKYKESTEELPGQSTSDEQQRNLLTTQPETPVALSNPISDEDAFRMTVRESSVVLGQITQDNIVIFKTLIDTIFPEYYTTENYEDHDSMGEFVRIAYCDGKPAGVIVCDTDKSDMLYISMIGTLMQYRKCGIGSILLEHAVQLAEKLKKPMSLHVRVDNVNAKCFYEKNGFIVKDFVEEYYKQAPKGAFFLVNSNHAEGETSNIVPDGEQPGTSARSNSVILCEVTKETVSNLKMLMETVFPNMYPDVKFDNAHKLGKFIRIAYINEHPIGLIICRMEKEMLYIALIGVLVEYRRQGVGSALIRYAISFGETIKKHIHLHVQVGNTTAQQFYKQHGFIETERDDTYYDDPPRAAFVYTKTFSE</sequence>
<evidence type="ECO:0000256" key="4">
    <source>
        <dbReference type="ARBA" id="ARBA00048251"/>
    </source>
</evidence>
<comment type="catalytic activity">
    <reaction evidence="7">
        <text>N-terminal L-methionyl-L-lysyl-[protein] + acetyl-CoA = N-terminal N(alpha)-acetyl-L-methionyl-L-lysyl-[protein] + CoA + H(+)</text>
        <dbReference type="Rhea" id="RHEA:50580"/>
        <dbReference type="Rhea" id="RHEA-COMP:12734"/>
        <dbReference type="Rhea" id="RHEA-COMP:12735"/>
        <dbReference type="ChEBI" id="CHEBI:15378"/>
        <dbReference type="ChEBI" id="CHEBI:57287"/>
        <dbReference type="ChEBI" id="CHEBI:57288"/>
        <dbReference type="ChEBI" id="CHEBI:133406"/>
        <dbReference type="ChEBI" id="CHEBI:133407"/>
        <dbReference type="EC" id="2.3.1.258"/>
    </reaction>
</comment>
<feature type="domain" description="N-acetyltransferase" evidence="13">
    <location>
        <begin position="233"/>
        <end position="375"/>
    </location>
</feature>